<feature type="domain" description="Acyl-CoA dehydrogenase/oxidase C-terminal" evidence="8">
    <location>
        <begin position="268"/>
        <end position="415"/>
    </location>
</feature>
<dbReference type="InterPro" id="IPR006091">
    <property type="entry name" value="Acyl-CoA_Oxase/DH_mid-dom"/>
</dbReference>
<dbReference type="PANTHER" id="PTHR48083">
    <property type="entry name" value="MEDIUM-CHAIN SPECIFIC ACYL-COA DEHYDROGENASE, MITOCHONDRIAL-RELATED"/>
    <property type="match status" value="1"/>
</dbReference>
<evidence type="ECO:0000259" key="10">
    <source>
        <dbReference type="Pfam" id="PF02771"/>
    </source>
</evidence>
<evidence type="ECO:0000313" key="11">
    <source>
        <dbReference type="EMBL" id="OQR80708.1"/>
    </source>
</evidence>
<keyword evidence="5 7" id="KW-0274">FAD</keyword>
<reference evidence="11 12" key="1">
    <citation type="journal article" date="2014" name="Genome Biol. Evol.">
        <title>The secreted proteins of Achlya hypogyna and Thraustotheca clavata identify the ancestral oomycete secretome and reveal gene acquisitions by horizontal gene transfer.</title>
        <authorList>
            <person name="Misner I."/>
            <person name="Blouin N."/>
            <person name="Leonard G."/>
            <person name="Richards T.A."/>
            <person name="Lane C.E."/>
        </authorList>
    </citation>
    <scope>NUCLEOTIDE SEQUENCE [LARGE SCALE GENOMIC DNA]</scope>
    <source>
        <strain evidence="11 12">ATCC 48635</strain>
    </source>
</reference>
<evidence type="ECO:0000313" key="12">
    <source>
        <dbReference type="Proteomes" id="UP000243579"/>
    </source>
</evidence>
<name>A0A1V9Y4V6_ACHHY</name>
<proteinExistence type="inferred from homology"/>
<feature type="domain" description="Acyl-CoA oxidase/dehydrogenase middle" evidence="9">
    <location>
        <begin position="159"/>
        <end position="255"/>
    </location>
</feature>
<accession>A0A1V9Y4V6</accession>
<evidence type="ECO:0000256" key="5">
    <source>
        <dbReference type="ARBA" id="ARBA00022827"/>
    </source>
</evidence>
<dbReference type="AlphaFoldDB" id="A0A1V9Y4V6"/>
<feature type="domain" description="Acyl-CoA dehydrogenase/oxidase N-terminal" evidence="10">
    <location>
        <begin position="44"/>
        <end position="152"/>
    </location>
</feature>
<dbReference type="InterPro" id="IPR013786">
    <property type="entry name" value="AcylCoA_DH/ox_N"/>
</dbReference>
<dbReference type="Pfam" id="PF02771">
    <property type="entry name" value="Acyl-CoA_dh_N"/>
    <property type="match status" value="1"/>
</dbReference>
<keyword evidence="6 7" id="KW-0560">Oxidoreductase</keyword>
<dbReference type="FunFam" id="1.20.140.10:FF:000011">
    <property type="entry name" value="Medium-chain specific acyl-CoA dehydrogenase, mitochondrial"/>
    <property type="match status" value="1"/>
</dbReference>
<dbReference type="SUPFAM" id="SSF56645">
    <property type="entry name" value="Acyl-CoA dehydrogenase NM domain-like"/>
    <property type="match status" value="1"/>
</dbReference>
<dbReference type="Gene3D" id="1.20.140.10">
    <property type="entry name" value="Butyryl-CoA Dehydrogenase, subunit A, domain 3"/>
    <property type="match status" value="1"/>
</dbReference>
<dbReference type="Gene3D" id="2.40.110.10">
    <property type="entry name" value="Butyryl-CoA Dehydrogenase, subunit A, domain 2"/>
    <property type="match status" value="1"/>
</dbReference>
<dbReference type="InterPro" id="IPR037069">
    <property type="entry name" value="AcylCoA_DH/ox_N_sf"/>
</dbReference>
<dbReference type="OrthoDB" id="434771at2759"/>
<dbReference type="SUPFAM" id="SSF47203">
    <property type="entry name" value="Acyl-CoA dehydrogenase C-terminal domain-like"/>
    <property type="match status" value="1"/>
</dbReference>
<protein>
    <recommendedName>
        <fullName evidence="3">Medium-chain specific acyl-CoA dehydrogenase, mitochondrial</fullName>
    </recommendedName>
</protein>
<dbReference type="InterPro" id="IPR050741">
    <property type="entry name" value="Acyl-CoA_dehydrogenase"/>
</dbReference>
<gene>
    <name evidence="11" type="ORF">ACHHYP_17291</name>
</gene>
<evidence type="ECO:0000256" key="7">
    <source>
        <dbReference type="RuleBase" id="RU362125"/>
    </source>
</evidence>
<dbReference type="EMBL" id="JNBR01002880">
    <property type="protein sequence ID" value="OQR80708.1"/>
    <property type="molecule type" value="Genomic_DNA"/>
</dbReference>
<comment type="cofactor">
    <cofactor evidence="1 7">
        <name>FAD</name>
        <dbReference type="ChEBI" id="CHEBI:57692"/>
    </cofactor>
</comment>
<evidence type="ECO:0000256" key="1">
    <source>
        <dbReference type="ARBA" id="ARBA00001974"/>
    </source>
</evidence>
<evidence type="ECO:0000256" key="2">
    <source>
        <dbReference type="ARBA" id="ARBA00009347"/>
    </source>
</evidence>
<keyword evidence="12" id="KW-1185">Reference proteome</keyword>
<keyword evidence="4 7" id="KW-0285">Flavoprotein</keyword>
<dbReference type="PROSITE" id="PS00073">
    <property type="entry name" value="ACYL_COA_DH_2"/>
    <property type="match status" value="1"/>
</dbReference>
<dbReference type="PROSITE" id="PS00072">
    <property type="entry name" value="ACYL_COA_DH_1"/>
    <property type="match status" value="1"/>
</dbReference>
<dbReference type="PANTHER" id="PTHR48083:SF2">
    <property type="entry name" value="MEDIUM-CHAIN SPECIFIC ACYL-COA DEHYDROGENASE, MITOCHONDRIAL"/>
    <property type="match status" value="1"/>
</dbReference>
<dbReference type="InterPro" id="IPR006089">
    <property type="entry name" value="Acyl-CoA_DH_CS"/>
</dbReference>
<evidence type="ECO:0000259" key="9">
    <source>
        <dbReference type="Pfam" id="PF02770"/>
    </source>
</evidence>
<dbReference type="InterPro" id="IPR009075">
    <property type="entry name" value="AcylCo_DH/oxidase_C"/>
</dbReference>
<organism evidence="11 12">
    <name type="scientific">Achlya hypogyna</name>
    <name type="common">Oomycete</name>
    <name type="synonym">Protoachlya hypogyna</name>
    <dbReference type="NCBI Taxonomy" id="1202772"/>
    <lineage>
        <taxon>Eukaryota</taxon>
        <taxon>Sar</taxon>
        <taxon>Stramenopiles</taxon>
        <taxon>Oomycota</taxon>
        <taxon>Saprolegniomycetes</taxon>
        <taxon>Saprolegniales</taxon>
        <taxon>Achlyaceae</taxon>
        <taxon>Achlya</taxon>
    </lineage>
</organism>
<dbReference type="Proteomes" id="UP000243579">
    <property type="component" value="Unassembled WGS sequence"/>
</dbReference>
<dbReference type="GO" id="GO:0050660">
    <property type="term" value="F:flavin adenine dinucleotide binding"/>
    <property type="evidence" value="ECO:0007669"/>
    <property type="project" value="InterPro"/>
</dbReference>
<dbReference type="Pfam" id="PF00441">
    <property type="entry name" value="Acyl-CoA_dh_1"/>
    <property type="match status" value="1"/>
</dbReference>
<evidence type="ECO:0000256" key="6">
    <source>
        <dbReference type="ARBA" id="ARBA00023002"/>
    </source>
</evidence>
<evidence type="ECO:0000259" key="8">
    <source>
        <dbReference type="Pfam" id="PF00441"/>
    </source>
</evidence>
<dbReference type="Gene3D" id="1.10.540.10">
    <property type="entry name" value="Acyl-CoA dehydrogenase/oxidase, N-terminal domain"/>
    <property type="match status" value="1"/>
</dbReference>
<comment type="caution">
    <text evidence="11">The sequence shown here is derived from an EMBL/GenBank/DDBJ whole genome shotgun (WGS) entry which is preliminary data.</text>
</comment>
<evidence type="ECO:0000256" key="4">
    <source>
        <dbReference type="ARBA" id="ARBA00022630"/>
    </source>
</evidence>
<dbReference type="GO" id="GO:0070991">
    <property type="term" value="F:medium-chain fatty acyl-CoA dehydrogenase activity"/>
    <property type="evidence" value="ECO:0007669"/>
    <property type="project" value="TreeGrafter"/>
</dbReference>
<comment type="similarity">
    <text evidence="2 7">Belongs to the acyl-CoA dehydrogenase family.</text>
</comment>
<dbReference type="GO" id="GO:0051793">
    <property type="term" value="P:medium-chain fatty acid catabolic process"/>
    <property type="evidence" value="ECO:0007669"/>
    <property type="project" value="TreeGrafter"/>
</dbReference>
<dbReference type="Pfam" id="PF02770">
    <property type="entry name" value="Acyl-CoA_dh_M"/>
    <property type="match status" value="1"/>
</dbReference>
<dbReference type="FunFam" id="2.40.110.10:FF:000001">
    <property type="entry name" value="Acyl-CoA dehydrogenase, mitochondrial"/>
    <property type="match status" value="1"/>
</dbReference>
<dbReference type="STRING" id="1202772.A0A1V9Y4V6"/>
<dbReference type="FunFam" id="1.10.540.10:FF:000010">
    <property type="entry name" value="Medium-chain specific acyl-CoA dehydrogenase, mitochondrial"/>
    <property type="match status" value="1"/>
</dbReference>
<evidence type="ECO:0000256" key="3">
    <source>
        <dbReference type="ARBA" id="ARBA00019125"/>
    </source>
</evidence>
<dbReference type="InterPro" id="IPR046373">
    <property type="entry name" value="Acyl-CoA_Oxase/DH_mid-dom_sf"/>
</dbReference>
<dbReference type="GO" id="GO:0005739">
    <property type="term" value="C:mitochondrion"/>
    <property type="evidence" value="ECO:0007669"/>
    <property type="project" value="TreeGrafter"/>
</dbReference>
<dbReference type="InterPro" id="IPR009100">
    <property type="entry name" value="AcylCoA_DH/oxidase_NM_dom_sf"/>
</dbReference>
<sequence length="423" mass="45890">MLARSAASAATVAKKTFFSVPRAGFAAHATIDESQLNGVSFKLTDTQKEFQLLARKFAREEMIPKEKHYDQTMEYPQEIFEKAWNLGLVNGHIPEKYGGMGLGSLDGCIIGEELAYGCTGMMTAIEANHLALAPVLVAGNDAQCAKYFGRLLEAPRQAAYCVTEPGAGSDVAAAKTTAVKKGNSWVLNGSKMWITNGGVADWYFVLAKTDSGASAGSAFTGFIVDANTPGITRGRKEVNMGQRCSDTRGITFEDVVVPEENVLGAPGYGFKIAMQAFDHTRPPVAIGAVGLARRAMEEAKKYALERKTMGQPIAFHQSITFMLADMATHIEAARLLTYKAAYEIDCGRKNTMYASMAKRFAGDMANQIAADAVQIFGGAGFNTEYPVEKLMRDAKIYQIYEGTSQIQRMIIGKEVLSRPTMEP</sequence>
<dbReference type="InterPro" id="IPR036250">
    <property type="entry name" value="AcylCo_DH-like_C"/>
</dbReference>